<dbReference type="GO" id="GO:0005886">
    <property type="term" value="C:plasma membrane"/>
    <property type="evidence" value="ECO:0007669"/>
    <property type="project" value="TreeGrafter"/>
</dbReference>
<keyword evidence="1" id="KW-0472">Membrane</keyword>
<feature type="transmembrane region" description="Helical" evidence="1">
    <location>
        <begin position="336"/>
        <end position="354"/>
    </location>
</feature>
<dbReference type="STRING" id="207559.Dde_0670"/>
<feature type="transmembrane region" description="Helical" evidence="1">
    <location>
        <begin position="390"/>
        <end position="412"/>
    </location>
</feature>
<accession>Q315C5</accession>
<sequence length="1010" mass="111555">MNIAEFCIGKRTVSLVLTLALTVGGILAYMKMGRLEDPAFTIKDAQVITTYPGALPAEVAEEVTDELESAIQQLGQLKRIESVSMPGMSIITMRIKDKYGPELLPQVWDELRRKVNDARAKLPPGAGDPLVVDDYGDVYGIFLAVTADGFSYKELNDYTDFLRKELLMVPDVAKVTLWGTQQEAIYVEISRARMRSMGVSLNTVYDALKENNLVVDSGHVRAGPDYVRIHPTGEIRSVEELGNLFINDPAAPRLVYLKDIATIRRDYVQPPTTIMRHNGRMAVAVGISLAPGGNIVTLGERVDKRLAELDGVTPVGINIDKIYFQPDYVTKAVNNFAVSLLEAIAIVIGVLMIFMGLRSGILIGAILLITVCGSFIFMKMMDIELQRISLGALIIALGMLVDNAIVVTEGMLIRIQKGDNRLEAARDVVKQNIWPLLGATVIAIMAFSAIGLSEDNTGEYCGSLFWVLLISLMLSWVTAITITPLFCEMFLKGGEDTAKDPYGGIIFRSYRALLDKCLHYRWFTVGTMVVLLGLSVAGFGLLEQSFFPPSTQPQFLLDYWKPEGTDIRTTSADMHLMEEALKKDDRVAFTSSFVGGGAPRFMLVYAPEKKYPNYGQIIVTVKDYRQIDSIIADYRPELEERFPAAFFKFKKIRLGPGRDDPIEVRFSGPDPEVLRRLSVQAQELIRANPNARGIRDNWRQKVKQVVPVVNDASARRAGITRPDIATALRTASSGTTVGIYREDDTLIPIIARPPADEMNDASRLADVQAWSPTAKAMIPVGQLVSSFETRMVDNIRQSRFRKPTITVACEQVSGQPSALFKELRPVLESMPLPRGYTLEWGGEYEDSRDAQAALFSSIPPTLAMMVLITVMLFNALRQPLIIWLTVPLAFIGVTWGLLAAGQPFGFMALLGFLSLSGMLIKNAIVLLDEIDTQIRSGKDRYHAILDSSVSRMRPVLMAASTTVLGMLPLLTDAFFVAMAVTIMAGLTFASILTLIVVPVLYSIFFRIRAA</sequence>
<feature type="transmembrane region" description="Helical" evidence="1">
    <location>
        <begin position="904"/>
        <end position="927"/>
    </location>
</feature>
<evidence type="ECO:0000256" key="1">
    <source>
        <dbReference type="SAM" id="Phobius"/>
    </source>
</evidence>
<gene>
    <name evidence="2" type="ordered locus">Dde_0670</name>
</gene>
<dbReference type="PANTHER" id="PTHR32063:SF18">
    <property type="entry name" value="CATION EFFLUX SYSTEM PROTEIN"/>
    <property type="match status" value="1"/>
</dbReference>
<protein>
    <submittedName>
        <fullName evidence="2">Acriflavin resistance protein</fullName>
    </submittedName>
</protein>
<dbReference type="SUPFAM" id="SSF82693">
    <property type="entry name" value="Multidrug efflux transporter AcrB pore domain, PN1, PN2, PC1 and PC2 subdomains"/>
    <property type="match status" value="2"/>
</dbReference>
<dbReference type="EMBL" id="CP000112">
    <property type="protein sequence ID" value="ABB37471.1"/>
    <property type="molecule type" value="Genomic_DNA"/>
</dbReference>
<keyword evidence="3" id="KW-1185">Reference proteome</keyword>
<dbReference type="Gene3D" id="3.30.70.1320">
    <property type="entry name" value="Multidrug efflux transporter AcrB pore domain like"/>
    <property type="match status" value="1"/>
</dbReference>
<keyword evidence="1" id="KW-0812">Transmembrane</keyword>
<dbReference type="SUPFAM" id="SSF82714">
    <property type="entry name" value="Multidrug efflux transporter AcrB TolC docking domain, DN and DC subdomains"/>
    <property type="match status" value="2"/>
</dbReference>
<dbReference type="Gene3D" id="1.20.1640.10">
    <property type="entry name" value="Multidrug efflux transporter AcrB transmembrane domain"/>
    <property type="match status" value="2"/>
</dbReference>
<dbReference type="Pfam" id="PF00873">
    <property type="entry name" value="ACR_tran"/>
    <property type="match status" value="1"/>
</dbReference>
<dbReference type="AlphaFoldDB" id="Q315C5"/>
<reference evidence="2 3" key="1">
    <citation type="journal article" date="2011" name="J. Bacteriol.">
        <title>Complete genome sequence and updated annotation of Desulfovibrio alaskensis G20.</title>
        <authorList>
            <person name="Hauser L.J."/>
            <person name="Land M.L."/>
            <person name="Brown S.D."/>
            <person name="Larimer F."/>
            <person name="Keller K.L."/>
            <person name="Rapp-Giles B.J."/>
            <person name="Price M.N."/>
            <person name="Lin M."/>
            <person name="Bruce D.C."/>
            <person name="Detter J.C."/>
            <person name="Tapia R."/>
            <person name="Han C.S."/>
            <person name="Goodwin L.A."/>
            <person name="Cheng J.F."/>
            <person name="Pitluck S."/>
            <person name="Copeland A."/>
            <person name="Lucas S."/>
            <person name="Nolan M."/>
            <person name="Lapidus A.L."/>
            <person name="Palumbo A.V."/>
            <person name="Wall J.D."/>
        </authorList>
    </citation>
    <scope>NUCLEOTIDE SEQUENCE [LARGE SCALE GENOMIC DNA]</scope>
    <source>
        <strain evidence="3">ATCC BAA 1058 / DSM 17464 / G20</strain>
    </source>
</reference>
<feature type="transmembrane region" description="Helical" evidence="1">
    <location>
        <begin position="12"/>
        <end position="30"/>
    </location>
</feature>
<dbReference type="Gene3D" id="3.30.70.1430">
    <property type="entry name" value="Multidrug efflux transporter AcrB pore domain"/>
    <property type="match status" value="2"/>
</dbReference>
<feature type="transmembrane region" description="Helical" evidence="1">
    <location>
        <begin position="982"/>
        <end position="1004"/>
    </location>
</feature>
<dbReference type="PRINTS" id="PR00702">
    <property type="entry name" value="ACRIFLAVINRP"/>
</dbReference>
<dbReference type="RefSeq" id="WP_011366760.1">
    <property type="nucleotide sequence ID" value="NC_007519.1"/>
</dbReference>
<organism evidence="2 3">
    <name type="scientific">Oleidesulfovibrio alaskensis (strain ATCC BAA-1058 / DSM 17464 / G20)</name>
    <name type="common">Desulfovibrio alaskensis</name>
    <dbReference type="NCBI Taxonomy" id="207559"/>
    <lineage>
        <taxon>Bacteria</taxon>
        <taxon>Pseudomonadati</taxon>
        <taxon>Thermodesulfobacteriota</taxon>
        <taxon>Desulfovibrionia</taxon>
        <taxon>Desulfovibrionales</taxon>
        <taxon>Desulfovibrionaceae</taxon>
        <taxon>Oleidesulfovibrio</taxon>
    </lineage>
</organism>
<evidence type="ECO:0000313" key="3">
    <source>
        <dbReference type="Proteomes" id="UP000002710"/>
    </source>
</evidence>
<dbReference type="GO" id="GO:0042910">
    <property type="term" value="F:xenobiotic transmembrane transporter activity"/>
    <property type="evidence" value="ECO:0007669"/>
    <property type="project" value="TreeGrafter"/>
</dbReference>
<dbReference type="Gene3D" id="3.30.2090.10">
    <property type="entry name" value="Multidrug efflux transporter AcrB TolC docking domain, DN and DC subdomains"/>
    <property type="match status" value="2"/>
</dbReference>
<name>Q315C5_OLEA2</name>
<dbReference type="KEGG" id="dde:Dde_0670"/>
<dbReference type="Proteomes" id="UP000002710">
    <property type="component" value="Chromosome"/>
</dbReference>
<dbReference type="InterPro" id="IPR001036">
    <property type="entry name" value="Acrflvin-R"/>
</dbReference>
<feature type="transmembrane region" description="Helical" evidence="1">
    <location>
        <begin position="361"/>
        <end position="378"/>
    </location>
</feature>
<feature type="transmembrane region" description="Helical" evidence="1">
    <location>
        <begin position="880"/>
        <end position="898"/>
    </location>
</feature>
<dbReference type="eggNOG" id="COG0841">
    <property type="taxonomic scope" value="Bacteria"/>
</dbReference>
<feature type="transmembrane region" description="Helical" evidence="1">
    <location>
        <begin position="520"/>
        <end position="542"/>
    </location>
</feature>
<feature type="transmembrane region" description="Helical" evidence="1">
    <location>
        <begin position="955"/>
        <end position="976"/>
    </location>
</feature>
<dbReference type="Gene3D" id="3.30.70.1440">
    <property type="entry name" value="Multidrug efflux transporter AcrB pore domain"/>
    <property type="match status" value="1"/>
</dbReference>
<keyword evidence="1" id="KW-1133">Transmembrane helix</keyword>
<feature type="transmembrane region" description="Helical" evidence="1">
    <location>
        <begin position="433"/>
        <end position="452"/>
    </location>
</feature>
<feature type="transmembrane region" description="Helical" evidence="1">
    <location>
        <begin position="852"/>
        <end position="873"/>
    </location>
</feature>
<proteinExistence type="predicted"/>
<dbReference type="PANTHER" id="PTHR32063">
    <property type="match status" value="1"/>
</dbReference>
<dbReference type="SUPFAM" id="SSF82866">
    <property type="entry name" value="Multidrug efflux transporter AcrB transmembrane domain"/>
    <property type="match status" value="2"/>
</dbReference>
<dbReference type="InterPro" id="IPR027463">
    <property type="entry name" value="AcrB_DN_DC_subdom"/>
</dbReference>
<dbReference type="HOGENOM" id="CLU_002755_1_2_7"/>
<evidence type="ECO:0000313" key="2">
    <source>
        <dbReference type="EMBL" id="ABB37471.1"/>
    </source>
</evidence>
<feature type="transmembrane region" description="Helical" evidence="1">
    <location>
        <begin position="464"/>
        <end position="487"/>
    </location>
</feature>